<dbReference type="RefSeq" id="WP_012633145.1">
    <property type="nucleotide sequence ID" value="NC_011891.1"/>
</dbReference>
<feature type="transmembrane region" description="Helical" evidence="1">
    <location>
        <begin position="334"/>
        <end position="358"/>
    </location>
</feature>
<keyword evidence="1" id="KW-0812">Transmembrane</keyword>
<keyword evidence="1" id="KW-0472">Membrane</keyword>
<organism evidence="3 4">
    <name type="scientific">Anaeromyxobacter dehalogenans (strain ATCC BAA-258 / DSM 21875 / 2CP-1)</name>
    <dbReference type="NCBI Taxonomy" id="455488"/>
    <lineage>
        <taxon>Bacteria</taxon>
        <taxon>Pseudomonadati</taxon>
        <taxon>Myxococcota</taxon>
        <taxon>Myxococcia</taxon>
        <taxon>Myxococcales</taxon>
        <taxon>Cystobacterineae</taxon>
        <taxon>Anaeromyxobacteraceae</taxon>
        <taxon>Anaeromyxobacter</taxon>
    </lineage>
</organism>
<keyword evidence="4" id="KW-1185">Reference proteome</keyword>
<dbReference type="EMBL" id="CP001359">
    <property type="protein sequence ID" value="ACL65229.1"/>
    <property type="molecule type" value="Genomic_DNA"/>
</dbReference>
<feature type="domain" description="Acyltransferase 3" evidence="2">
    <location>
        <begin position="10"/>
        <end position="352"/>
    </location>
</feature>
<evidence type="ECO:0000313" key="4">
    <source>
        <dbReference type="Proteomes" id="UP000007089"/>
    </source>
</evidence>
<dbReference type="HOGENOM" id="CLU_005679_1_4_7"/>
<evidence type="ECO:0000256" key="1">
    <source>
        <dbReference type="SAM" id="Phobius"/>
    </source>
</evidence>
<dbReference type="KEGG" id="acp:A2cp1_1887"/>
<keyword evidence="3" id="KW-0012">Acyltransferase</keyword>
<dbReference type="GO" id="GO:0009103">
    <property type="term" value="P:lipopolysaccharide biosynthetic process"/>
    <property type="evidence" value="ECO:0007669"/>
    <property type="project" value="TreeGrafter"/>
</dbReference>
<feature type="transmembrane region" description="Helical" evidence="1">
    <location>
        <begin position="48"/>
        <end position="69"/>
    </location>
</feature>
<gene>
    <name evidence="3" type="ordered locus">A2cp1_1887</name>
</gene>
<dbReference type="Pfam" id="PF01757">
    <property type="entry name" value="Acyl_transf_3"/>
    <property type="match status" value="1"/>
</dbReference>
<feature type="transmembrane region" description="Helical" evidence="1">
    <location>
        <begin position="233"/>
        <end position="250"/>
    </location>
</feature>
<sequence length="376" mass="39998">MPAGPRGPLPALDGLRGLAIGGVLACHLLNAWPGAGAWERRAVAALGLGWTGVDLFFVLSGFLITGGLVDTLGQRGWWRGFLVRRALRIFPLYYLALAVFAVAGPALGLVDQWTFGRWGWWYWGYLGNWAYAARQVIPALSHFWSLAVEEQFYLAWPLVVLLARGRALAAVSAALVCAGPALRWLIVDSGLPVGSAYRLTPGRVDALAMGALVAVVARAPGGAGLLRRAWWPAAAVGAAGFAALGLPHGFDMHARPLEIWSHLWLALAFGGLVAGAVATEGTAHPLRRALSAAPLRALGRYSYGLYVVHYLVHVGALGALRARPWGTALLASRAGYAAYAVTALAASLLIAWASFHLVEQRFLALKDRLAPRRAAA</sequence>
<dbReference type="InterPro" id="IPR050879">
    <property type="entry name" value="Acyltransferase_3"/>
</dbReference>
<keyword evidence="1" id="KW-1133">Transmembrane helix</keyword>
<feature type="transmembrane region" description="Helical" evidence="1">
    <location>
        <begin position="167"/>
        <end position="186"/>
    </location>
</feature>
<dbReference type="Proteomes" id="UP000007089">
    <property type="component" value="Chromosome"/>
</dbReference>
<dbReference type="AlphaFoldDB" id="B8J739"/>
<dbReference type="PANTHER" id="PTHR23028">
    <property type="entry name" value="ACETYLTRANSFERASE"/>
    <property type="match status" value="1"/>
</dbReference>
<feature type="transmembrane region" description="Helical" evidence="1">
    <location>
        <begin position="303"/>
        <end position="322"/>
    </location>
</feature>
<feature type="transmembrane region" description="Helical" evidence="1">
    <location>
        <begin position="262"/>
        <end position="283"/>
    </location>
</feature>
<name>B8J739_ANAD2</name>
<feature type="transmembrane region" description="Helical" evidence="1">
    <location>
        <begin position="90"/>
        <end position="109"/>
    </location>
</feature>
<protein>
    <submittedName>
        <fullName evidence="3">Acyltransferase 3</fullName>
    </submittedName>
</protein>
<reference evidence="3" key="1">
    <citation type="submission" date="2009-01" db="EMBL/GenBank/DDBJ databases">
        <title>Complete sequence of Anaeromyxobacter dehalogenans 2CP-1.</title>
        <authorList>
            <consortium name="US DOE Joint Genome Institute"/>
            <person name="Lucas S."/>
            <person name="Copeland A."/>
            <person name="Lapidus A."/>
            <person name="Glavina del Rio T."/>
            <person name="Dalin E."/>
            <person name="Tice H."/>
            <person name="Bruce D."/>
            <person name="Goodwin L."/>
            <person name="Pitluck S."/>
            <person name="Saunders E."/>
            <person name="Brettin T."/>
            <person name="Detter J.C."/>
            <person name="Han C."/>
            <person name="Larimer F."/>
            <person name="Land M."/>
            <person name="Hauser L."/>
            <person name="Kyrpides N."/>
            <person name="Ovchinnikova G."/>
            <person name="Beliaev A.S."/>
            <person name="Richardson P."/>
        </authorList>
    </citation>
    <scope>NUCLEOTIDE SEQUENCE</scope>
    <source>
        <strain evidence="3">2CP-1</strain>
    </source>
</reference>
<evidence type="ECO:0000313" key="3">
    <source>
        <dbReference type="EMBL" id="ACL65229.1"/>
    </source>
</evidence>
<proteinExistence type="predicted"/>
<dbReference type="InterPro" id="IPR002656">
    <property type="entry name" value="Acyl_transf_3_dom"/>
</dbReference>
<keyword evidence="3" id="KW-0808">Transferase</keyword>
<evidence type="ECO:0000259" key="2">
    <source>
        <dbReference type="Pfam" id="PF01757"/>
    </source>
</evidence>
<dbReference type="GO" id="GO:0016747">
    <property type="term" value="F:acyltransferase activity, transferring groups other than amino-acyl groups"/>
    <property type="evidence" value="ECO:0007669"/>
    <property type="project" value="InterPro"/>
</dbReference>
<dbReference type="PANTHER" id="PTHR23028:SF53">
    <property type="entry name" value="ACYL_TRANSF_3 DOMAIN-CONTAINING PROTEIN"/>
    <property type="match status" value="1"/>
</dbReference>
<feature type="transmembrane region" description="Helical" evidence="1">
    <location>
        <begin position="206"/>
        <end position="226"/>
    </location>
</feature>
<accession>B8J739</accession>
<dbReference type="GO" id="GO:0016020">
    <property type="term" value="C:membrane"/>
    <property type="evidence" value="ECO:0007669"/>
    <property type="project" value="TreeGrafter"/>
</dbReference>